<evidence type="ECO:0000256" key="8">
    <source>
        <dbReference type="ARBA" id="ARBA00023209"/>
    </source>
</evidence>
<sequence>MFVEIFILCLLAYLCGSIPFGILLAKTQNIDIREHGSGNIGATNVTRIMGKKAGFITLIGDVLKGWAIVFLASQWFEKPIFIALAGFMVFFGHLYSIFLRFKGGKGVATGLGVFSFIMPLPTLFSSGIFVLSLKVSGYVSLSSILAAISLPILGIFFKMPLPYIYLASIVVLFTLQKHHENIIRIVQGTEAKFLKK</sequence>
<feature type="transmembrane region" description="Helical" evidence="10">
    <location>
        <begin position="79"/>
        <end position="99"/>
    </location>
</feature>
<dbReference type="PANTHER" id="PTHR30309">
    <property type="entry name" value="INNER MEMBRANE PROTEIN YGIH"/>
    <property type="match status" value="1"/>
</dbReference>
<dbReference type="GO" id="GO:0043772">
    <property type="term" value="F:acyl-phosphate glycerol-3-phosphate acyltransferase activity"/>
    <property type="evidence" value="ECO:0007669"/>
    <property type="project" value="InterPro"/>
</dbReference>
<dbReference type="PANTHER" id="PTHR30309:SF0">
    <property type="entry name" value="GLYCEROL-3-PHOSPHATE ACYLTRANSFERASE-RELATED"/>
    <property type="match status" value="1"/>
</dbReference>
<keyword evidence="2" id="KW-0444">Lipid biosynthesis</keyword>
<keyword evidence="9" id="KW-1208">Phospholipid metabolism</keyword>
<name>A0A381UN20_9ZZZZ</name>
<dbReference type="InterPro" id="IPR003811">
    <property type="entry name" value="G3P_acylTferase_PlsY"/>
</dbReference>
<evidence type="ECO:0000256" key="4">
    <source>
        <dbReference type="ARBA" id="ARBA00022692"/>
    </source>
</evidence>
<accession>A0A381UN20</accession>
<evidence type="ECO:0000256" key="2">
    <source>
        <dbReference type="ARBA" id="ARBA00022516"/>
    </source>
</evidence>
<protein>
    <submittedName>
        <fullName evidence="11">Uncharacterized protein</fullName>
    </submittedName>
</protein>
<keyword evidence="6" id="KW-0443">Lipid metabolism</keyword>
<keyword evidence="3" id="KW-0808">Transferase</keyword>
<evidence type="ECO:0000256" key="5">
    <source>
        <dbReference type="ARBA" id="ARBA00022989"/>
    </source>
</evidence>
<evidence type="ECO:0000256" key="10">
    <source>
        <dbReference type="SAM" id="Phobius"/>
    </source>
</evidence>
<organism evidence="11">
    <name type="scientific">marine metagenome</name>
    <dbReference type="NCBI Taxonomy" id="408172"/>
    <lineage>
        <taxon>unclassified sequences</taxon>
        <taxon>metagenomes</taxon>
        <taxon>ecological metagenomes</taxon>
    </lineage>
</organism>
<feature type="transmembrane region" description="Helical" evidence="10">
    <location>
        <begin position="6"/>
        <end position="25"/>
    </location>
</feature>
<evidence type="ECO:0000256" key="3">
    <source>
        <dbReference type="ARBA" id="ARBA00022679"/>
    </source>
</evidence>
<evidence type="ECO:0000256" key="1">
    <source>
        <dbReference type="ARBA" id="ARBA00022475"/>
    </source>
</evidence>
<keyword evidence="5 10" id="KW-1133">Transmembrane helix</keyword>
<dbReference type="GO" id="GO:0008654">
    <property type="term" value="P:phospholipid biosynthetic process"/>
    <property type="evidence" value="ECO:0007669"/>
    <property type="project" value="UniProtKB-KW"/>
</dbReference>
<reference evidence="11" key="1">
    <citation type="submission" date="2018-05" db="EMBL/GenBank/DDBJ databases">
        <authorList>
            <person name="Lanie J.A."/>
            <person name="Ng W.-L."/>
            <person name="Kazmierczak K.M."/>
            <person name="Andrzejewski T.M."/>
            <person name="Davidsen T.M."/>
            <person name="Wayne K.J."/>
            <person name="Tettelin H."/>
            <person name="Glass J.I."/>
            <person name="Rusch D."/>
            <person name="Podicherti R."/>
            <person name="Tsui H.-C.T."/>
            <person name="Winkler M.E."/>
        </authorList>
    </citation>
    <scope>NUCLEOTIDE SEQUENCE</scope>
</reference>
<dbReference type="EMBL" id="UINC01006552">
    <property type="protein sequence ID" value="SVA28213.1"/>
    <property type="molecule type" value="Genomic_DNA"/>
</dbReference>
<evidence type="ECO:0000313" key="11">
    <source>
        <dbReference type="EMBL" id="SVA28213.1"/>
    </source>
</evidence>
<dbReference type="GO" id="GO:0005886">
    <property type="term" value="C:plasma membrane"/>
    <property type="evidence" value="ECO:0007669"/>
    <property type="project" value="InterPro"/>
</dbReference>
<evidence type="ECO:0000256" key="9">
    <source>
        <dbReference type="ARBA" id="ARBA00023264"/>
    </source>
</evidence>
<feature type="transmembrane region" description="Helical" evidence="10">
    <location>
        <begin position="111"/>
        <end position="131"/>
    </location>
</feature>
<dbReference type="NCBIfam" id="TIGR00023">
    <property type="entry name" value="glycerol-3-phosphate 1-O-acyltransferase PlsY"/>
    <property type="match status" value="1"/>
</dbReference>
<evidence type="ECO:0000256" key="6">
    <source>
        <dbReference type="ARBA" id="ARBA00023098"/>
    </source>
</evidence>
<dbReference type="AlphaFoldDB" id="A0A381UN20"/>
<dbReference type="Pfam" id="PF02660">
    <property type="entry name" value="G3P_acyltransf"/>
    <property type="match status" value="1"/>
</dbReference>
<gene>
    <name evidence="11" type="ORF">METZ01_LOCUS81067</name>
</gene>
<feature type="transmembrane region" description="Helical" evidence="10">
    <location>
        <begin position="53"/>
        <end position="73"/>
    </location>
</feature>
<evidence type="ECO:0000256" key="7">
    <source>
        <dbReference type="ARBA" id="ARBA00023136"/>
    </source>
</evidence>
<proteinExistence type="inferred from homology"/>
<dbReference type="HAMAP" id="MF_01043">
    <property type="entry name" value="PlsY"/>
    <property type="match status" value="1"/>
</dbReference>
<dbReference type="SMART" id="SM01207">
    <property type="entry name" value="G3P_acyltransf"/>
    <property type="match status" value="1"/>
</dbReference>
<keyword evidence="8" id="KW-0594">Phospholipid biosynthesis</keyword>
<keyword evidence="1" id="KW-1003">Cell membrane</keyword>
<keyword evidence="7 10" id="KW-0472">Membrane</keyword>
<keyword evidence="4 10" id="KW-0812">Transmembrane</keyword>